<reference evidence="13" key="1">
    <citation type="journal article" date="2020" name="Nat. Commun.">
        <title>Genome sequence of the cluster root forming white lupin.</title>
        <authorList>
            <person name="Hufnagel B."/>
            <person name="Marques A."/>
            <person name="Soriano A."/>
            <person name="Marques L."/>
            <person name="Divol F."/>
            <person name="Doumas P."/>
            <person name="Sallet E."/>
            <person name="Mancinotti D."/>
            <person name="Carrere S."/>
            <person name="Marande W."/>
            <person name="Arribat S."/>
            <person name="Keller J."/>
            <person name="Huneau C."/>
            <person name="Blein T."/>
            <person name="Aime D."/>
            <person name="Laguerre M."/>
            <person name="Taylor J."/>
            <person name="Schubert V."/>
            <person name="Nelson M."/>
            <person name="Geu-Flores F."/>
            <person name="Crespi M."/>
            <person name="Gallardo-Guerrero K."/>
            <person name="Delaux P.-M."/>
            <person name="Salse J."/>
            <person name="Berges H."/>
            <person name="Guyot R."/>
            <person name="Gouzy J."/>
            <person name="Peret B."/>
        </authorList>
    </citation>
    <scope>NUCLEOTIDE SEQUENCE [LARGE SCALE GENOMIC DNA]</scope>
    <source>
        <strain evidence="13">cv. Amiga</strain>
    </source>
</reference>
<dbReference type="PANTHER" id="PTHR43719">
    <property type="entry name" value="TWO-COMPONENT HISTIDINE KINASE"/>
    <property type="match status" value="1"/>
</dbReference>
<evidence type="ECO:0000256" key="5">
    <source>
        <dbReference type="ARBA" id="ARBA00022679"/>
    </source>
</evidence>
<name>A0A6A4P4L2_LUPAL</name>
<dbReference type="InterPro" id="IPR006189">
    <property type="entry name" value="CHASE_dom"/>
</dbReference>
<evidence type="ECO:0000313" key="13">
    <source>
        <dbReference type="Proteomes" id="UP000447434"/>
    </source>
</evidence>
<dbReference type="Proteomes" id="UP000447434">
    <property type="component" value="Chromosome 17"/>
</dbReference>
<dbReference type="EC" id="2.7.13.3" evidence="3"/>
<evidence type="ECO:0000256" key="2">
    <source>
        <dbReference type="ARBA" id="ARBA00004127"/>
    </source>
</evidence>
<comment type="caution">
    <text evidence="12">The sequence shown here is derived from an EMBL/GenBank/DDBJ whole genome shotgun (WGS) entry which is preliminary data.</text>
</comment>
<dbReference type="EMBL" id="WOCE01000017">
    <property type="protein sequence ID" value="KAE9596421.1"/>
    <property type="molecule type" value="Genomic_DNA"/>
</dbReference>
<dbReference type="Gene3D" id="3.30.450.350">
    <property type="entry name" value="CHASE domain"/>
    <property type="match status" value="1"/>
</dbReference>
<dbReference type="AlphaFoldDB" id="A0A6A4P4L2"/>
<keyword evidence="8 10" id="KW-1133">Transmembrane helix</keyword>
<dbReference type="PANTHER" id="PTHR43719:SF35">
    <property type="entry name" value="HISTIDINE KINASE 2"/>
    <property type="match status" value="1"/>
</dbReference>
<dbReference type="InterPro" id="IPR050956">
    <property type="entry name" value="2C_system_His_kinase"/>
</dbReference>
<evidence type="ECO:0000256" key="10">
    <source>
        <dbReference type="SAM" id="Phobius"/>
    </source>
</evidence>
<keyword evidence="6 10" id="KW-0812">Transmembrane</keyword>
<evidence type="ECO:0000256" key="9">
    <source>
        <dbReference type="ARBA" id="ARBA00023136"/>
    </source>
</evidence>
<keyword evidence="7 12" id="KW-0418">Kinase</keyword>
<dbReference type="GO" id="GO:0012505">
    <property type="term" value="C:endomembrane system"/>
    <property type="evidence" value="ECO:0007669"/>
    <property type="project" value="UniProtKB-SubCell"/>
</dbReference>
<dbReference type="GO" id="GO:0007165">
    <property type="term" value="P:signal transduction"/>
    <property type="evidence" value="ECO:0007669"/>
    <property type="project" value="UniProtKB-ARBA"/>
</dbReference>
<organism evidence="12 13">
    <name type="scientific">Lupinus albus</name>
    <name type="common">White lupine</name>
    <name type="synonym">Lupinus termis</name>
    <dbReference type="NCBI Taxonomy" id="3870"/>
    <lineage>
        <taxon>Eukaryota</taxon>
        <taxon>Viridiplantae</taxon>
        <taxon>Streptophyta</taxon>
        <taxon>Embryophyta</taxon>
        <taxon>Tracheophyta</taxon>
        <taxon>Spermatophyta</taxon>
        <taxon>Magnoliopsida</taxon>
        <taxon>eudicotyledons</taxon>
        <taxon>Gunneridae</taxon>
        <taxon>Pentapetalae</taxon>
        <taxon>rosids</taxon>
        <taxon>fabids</taxon>
        <taxon>Fabales</taxon>
        <taxon>Fabaceae</taxon>
        <taxon>Papilionoideae</taxon>
        <taxon>50 kb inversion clade</taxon>
        <taxon>genistoids sensu lato</taxon>
        <taxon>core genistoids</taxon>
        <taxon>Genisteae</taxon>
        <taxon>Lupinus</taxon>
    </lineage>
</organism>
<feature type="domain" description="CHASE" evidence="11">
    <location>
        <begin position="246"/>
        <end position="344"/>
    </location>
</feature>
<sequence>MSLSRRLSSSNGKLQQSMKFFKGNEPLHRSNSDSTCRRKPLLLLIFGLVAIGSAWFLLSFNTKCLMSKENEAACGGRARILLHRYNIIKKQLHAQNTMQSWKLRLCEIKDFISLSNLVKGFWWGLIGIVMSYKLSGFCLSWRSQKHKIVKDHPVAQKKKLQHFVWGPSKSAGRWRKKFLVIFVSLGIIASIWLFWHLNMNIMQRREHLLANMCDERARMLQDQFNVSMNHVHALAILVSTFHHDKHPSAINQKIFGEYTESTAFERPLTSGVAYAMKVLHSDRMHFERQHGWTIKKMETENEALVQDCIPENLDPAPFQDEYAPVIFAQETVSHIVSIGMMSGKVCLAYLAIILT</sequence>
<protein>
    <recommendedName>
        <fullName evidence="3">histidine kinase</fullName>
        <ecNumber evidence="3">2.7.13.3</ecNumber>
    </recommendedName>
</protein>
<dbReference type="InterPro" id="IPR042240">
    <property type="entry name" value="CHASE_sf"/>
</dbReference>
<evidence type="ECO:0000259" key="11">
    <source>
        <dbReference type="PROSITE" id="PS50839"/>
    </source>
</evidence>
<comment type="subcellular location">
    <subcellularLocation>
        <location evidence="2">Endomembrane system</location>
        <topology evidence="2">Multi-pass membrane protein</topology>
    </subcellularLocation>
</comment>
<feature type="transmembrane region" description="Helical" evidence="10">
    <location>
        <begin position="121"/>
        <end position="141"/>
    </location>
</feature>
<dbReference type="PROSITE" id="PS50839">
    <property type="entry name" value="CHASE"/>
    <property type="match status" value="1"/>
</dbReference>
<gene>
    <name evidence="12" type="ORF">Lalb_Chr17g0349101</name>
</gene>
<keyword evidence="13" id="KW-1185">Reference proteome</keyword>
<evidence type="ECO:0000256" key="3">
    <source>
        <dbReference type="ARBA" id="ARBA00012438"/>
    </source>
</evidence>
<keyword evidence="4" id="KW-0597">Phosphoprotein</keyword>
<evidence type="ECO:0000256" key="8">
    <source>
        <dbReference type="ARBA" id="ARBA00022989"/>
    </source>
</evidence>
<accession>A0A6A4P4L2</accession>
<evidence type="ECO:0000256" key="7">
    <source>
        <dbReference type="ARBA" id="ARBA00022777"/>
    </source>
</evidence>
<keyword evidence="9 10" id="KW-0472">Membrane</keyword>
<dbReference type="OrthoDB" id="303614at2759"/>
<dbReference type="Gene3D" id="6.10.250.1190">
    <property type="match status" value="1"/>
</dbReference>
<comment type="catalytic activity">
    <reaction evidence="1">
        <text>ATP + protein L-histidine = ADP + protein N-phospho-L-histidine.</text>
        <dbReference type="EC" id="2.7.13.3"/>
    </reaction>
</comment>
<dbReference type="Pfam" id="PF03924">
    <property type="entry name" value="CHASE"/>
    <property type="match status" value="1"/>
</dbReference>
<evidence type="ECO:0000256" key="4">
    <source>
        <dbReference type="ARBA" id="ARBA00022553"/>
    </source>
</evidence>
<feature type="transmembrane region" description="Helical" evidence="10">
    <location>
        <begin position="41"/>
        <end position="58"/>
    </location>
</feature>
<keyword evidence="5" id="KW-0808">Transferase</keyword>
<feature type="transmembrane region" description="Helical" evidence="10">
    <location>
        <begin position="178"/>
        <end position="195"/>
    </location>
</feature>
<dbReference type="GO" id="GO:0005634">
    <property type="term" value="C:nucleus"/>
    <property type="evidence" value="ECO:0007669"/>
    <property type="project" value="TreeGrafter"/>
</dbReference>
<dbReference type="GO" id="GO:0004673">
    <property type="term" value="F:protein histidine kinase activity"/>
    <property type="evidence" value="ECO:0007669"/>
    <property type="project" value="UniProtKB-EC"/>
</dbReference>
<evidence type="ECO:0000256" key="1">
    <source>
        <dbReference type="ARBA" id="ARBA00000085"/>
    </source>
</evidence>
<proteinExistence type="predicted"/>
<evidence type="ECO:0000256" key="6">
    <source>
        <dbReference type="ARBA" id="ARBA00022692"/>
    </source>
</evidence>
<evidence type="ECO:0000313" key="12">
    <source>
        <dbReference type="EMBL" id="KAE9596421.1"/>
    </source>
</evidence>